<feature type="domain" description="M protein trans-acting positive regulator (MGA) HTH" evidence="2">
    <location>
        <begin position="14"/>
        <end position="57"/>
    </location>
</feature>
<dbReference type="Pfam" id="PF08280">
    <property type="entry name" value="HTH_Mga"/>
    <property type="match status" value="1"/>
</dbReference>
<organism evidence="3 4">
    <name type="scientific">Enterococcus lactis</name>
    <dbReference type="NCBI Taxonomy" id="357441"/>
    <lineage>
        <taxon>Bacteria</taxon>
        <taxon>Bacillati</taxon>
        <taxon>Bacillota</taxon>
        <taxon>Bacilli</taxon>
        <taxon>Lactobacillales</taxon>
        <taxon>Enterococcaceae</taxon>
        <taxon>Enterococcus</taxon>
    </lineage>
</organism>
<dbReference type="EMBL" id="JAVBZS010000002">
    <property type="protein sequence ID" value="MDP8588746.1"/>
    <property type="molecule type" value="Genomic_DNA"/>
</dbReference>
<evidence type="ECO:0000259" key="1">
    <source>
        <dbReference type="Pfam" id="PF05043"/>
    </source>
</evidence>
<feature type="domain" description="Mga helix-turn-helix" evidence="1">
    <location>
        <begin position="84"/>
        <end position="138"/>
    </location>
</feature>
<reference evidence="3 4" key="1">
    <citation type="submission" date="2023-08" db="EMBL/GenBank/DDBJ databases">
        <title>Whole genome sequencing of Enterococcus.</title>
        <authorList>
            <person name="Kaptchouang Tchatchouang C.D."/>
            <person name="Ateba C.N."/>
        </authorList>
    </citation>
    <scope>NUCLEOTIDE SEQUENCE [LARGE SCALE GENOMIC DNA]</scope>
    <source>
        <strain evidence="3 4">ENT3_CNKT_NWU</strain>
    </source>
</reference>
<sequence length="476" mass="56884">MFFNIVFTQKERRKLAIFHLLEEQHELTIKEISKKLDLSSSVVKNILNEMENEFDDFCFSGFKLLSKNKINQNLPIDLNYDYYYSYLIQQSLPYRAMKSSLFYPEKNLMEFCQENFISRASAMRHLQSLADYVQEFDVISKSELLKKLAELTKHTSLNWSFVGKKEVCLFAGITTQRIAQGHYVEDDPRYSEAVFSNDHRIKCLFGEHFSIPASHQDSEFRFAQFMVFYAPTFQYENPTLNEALDIFDKKGQLLSSLLKELDNYWQTEIFPDDRVFQHNQIVHLHLFNILFCYYLFPKRVPTLFFLMNYFHKKKSSSYYYLKEHFTFFLNKLGRRHNYQWLSICCNDLAEIFAWLTLQCCEDNENSTKLQVSLVMETNYFFTQDIKNFLKDLSFIELKELSYEEIQPIDFLIVSSVHLMPKETDTSYYVVNFLEGKTDYVKLYLELKKAHENKKFHLLLKRPERKKLPSIKPQLFV</sequence>
<dbReference type="GeneID" id="66498350"/>
<dbReference type="AlphaFoldDB" id="A0AAJ1WAM5"/>
<dbReference type="InterPro" id="IPR013199">
    <property type="entry name" value="HTH_Mga_DNA-bd_dom"/>
</dbReference>
<protein>
    <submittedName>
        <fullName evidence="3">Helix-turn-helix domain-containing protein</fullName>
    </submittedName>
</protein>
<dbReference type="InterPro" id="IPR007737">
    <property type="entry name" value="Mga_HTH"/>
</dbReference>
<evidence type="ECO:0000313" key="4">
    <source>
        <dbReference type="Proteomes" id="UP001238215"/>
    </source>
</evidence>
<evidence type="ECO:0000259" key="2">
    <source>
        <dbReference type="Pfam" id="PF08280"/>
    </source>
</evidence>
<dbReference type="Proteomes" id="UP001238215">
    <property type="component" value="Unassembled WGS sequence"/>
</dbReference>
<gene>
    <name evidence="3" type="ORF">RAN64_01610</name>
</gene>
<proteinExistence type="predicted"/>
<dbReference type="RefSeq" id="WP_002328933.1">
    <property type="nucleotide sequence ID" value="NZ_CP079880.1"/>
</dbReference>
<accession>A0AAJ1WAM5</accession>
<evidence type="ECO:0000313" key="3">
    <source>
        <dbReference type="EMBL" id="MDP8588746.1"/>
    </source>
</evidence>
<comment type="caution">
    <text evidence="3">The sequence shown here is derived from an EMBL/GenBank/DDBJ whole genome shotgun (WGS) entry which is preliminary data.</text>
</comment>
<dbReference type="Pfam" id="PF05043">
    <property type="entry name" value="Mga"/>
    <property type="match status" value="1"/>
</dbReference>
<keyword evidence="4" id="KW-1185">Reference proteome</keyword>
<name>A0AAJ1WAM5_9ENTE</name>